<comment type="caution">
    <text evidence="2">The sequence shown here is derived from an EMBL/GenBank/DDBJ whole genome shotgun (WGS) entry which is preliminary data.</text>
</comment>
<organism evidence="2 3">
    <name type="scientific">Chrysophaeum taylorii</name>
    <dbReference type="NCBI Taxonomy" id="2483200"/>
    <lineage>
        <taxon>Eukaryota</taxon>
        <taxon>Sar</taxon>
        <taxon>Stramenopiles</taxon>
        <taxon>Ochrophyta</taxon>
        <taxon>Pelagophyceae</taxon>
        <taxon>Pelagomonadales</taxon>
        <taxon>Pelagomonadaceae</taxon>
        <taxon>Chrysophaeum</taxon>
    </lineage>
</organism>
<dbReference type="PANTHER" id="PTHR44216">
    <property type="entry name" value="PROTEIN O-MANNOSYL-TRANSFERASE TMTC2"/>
    <property type="match status" value="1"/>
</dbReference>
<dbReference type="PANTHER" id="PTHR44216:SF3">
    <property type="entry name" value="PROTEIN O-MANNOSYL-TRANSFERASE TMTC2"/>
    <property type="match status" value="1"/>
</dbReference>
<accession>A0AAD7XMU3</accession>
<dbReference type="Proteomes" id="UP001230188">
    <property type="component" value="Unassembled WGS sequence"/>
</dbReference>
<dbReference type="InterPro" id="IPR011990">
    <property type="entry name" value="TPR-like_helical_dom_sf"/>
</dbReference>
<dbReference type="GO" id="GO:0005789">
    <property type="term" value="C:endoplasmic reticulum membrane"/>
    <property type="evidence" value="ECO:0007669"/>
    <property type="project" value="TreeGrafter"/>
</dbReference>
<gene>
    <name evidence="2" type="ORF">CTAYLR_004332</name>
</gene>
<keyword evidence="3" id="KW-1185">Reference proteome</keyword>
<dbReference type="InterPro" id="IPR019734">
    <property type="entry name" value="TPR_rpt"/>
</dbReference>
<dbReference type="InterPro" id="IPR052384">
    <property type="entry name" value="TMTC_O-mannosyltransferase"/>
</dbReference>
<dbReference type="GO" id="GO:0035269">
    <property type="term" value="P:protein O-linked glycosylation via mannose"/>
    <property type="evidence" value="ECO:0007669"/>
    <property type="project" value="TreeGrafter"/>
</dbReference>
<evidence type="ECO:0000256" key="1">
    <source>
        <dbReference type="PROSITE-ProRule" id="PRU00339"/>
    </source>
</evidence>
<dbReference type="SUPFAM" id="SSF48452">
    <property type="entry name" value="TPR-like"/>
    <property type="match status" value="1"/>
</dbReference>
<evidence type="ECO:0000313" key="2">
    <source>
        <dbReference type="EMBL" id="KAJ8604908.1"/>
    </source>
</evidence>
<dbReference type="Pfam" id="PF13432">
    <property type="entry name" value="TPR_16"/>
    <property type="match status" value="1"/>
</dbReference>
<feature type="repeat" description="TPR" evidence="1">
    <location>
        <begin position="23"/>
        <end position="56"/>
    </location>
</feature>
<evidence type="ECO:0008006" key="4">
    <source>
        <dbReference type="Google" id="ProtNLM"/>
    </source>
</evidence>
<feature type="repeat" description="TPR" evidence="1">
    <location>
        <begin position="57"/>
        <end position="90"/>
    </location>
</feature>
<dbReference type="Gene3D" id="1.25.40.10">
    <property type="entry name" value="Tetratricopeptide repeat domain"/>
    <property type="match status" value="2"/>
</dbReference>
<dbReference type="EMBL" id="JAQMWT010000320">
    <property type="protein sequence ID" value="KAJ8604908.1"/>
    <property type="molecule type" value="Genomic_DNA"/>
</dbReference>
<evidence type="ECO:0000313" key="3">
    <source>
        <dbReference type="Proteomes" id="UP001230188"/>
    </source>
</evidence>
<dbReference type="PROSITE" id="PS50005">
    <property type="entry name" value="TPR"/>
    <property type="match status" value="2"/>
</dbReference>
<dbReference type="GO" id="GO:0000030">
    <property type="term" value="F:mannosyltransferase activity"/>
    <property type="evidence" value="ECO:0007669"/>
    <property type="project" value="TreeGrafter"/>
</dbReference>
<keyword evidence="1" id="KW-0802">TPR repeat</keyword>
<reference evidence="2" key="1">
    <citation type="submission" date="2023-01" db="EMBL/GenBank/DDBJ databases">
        <title>Metagenome sequencing of chrysophaentin producing Chrysophaeum taylorii.</title>
        <authorList>
            <person name="Davison J."/>
            <person name="Bewley C."/>
        </authorList>
    </citation>
    <scope>NUCLEOTIDE SEQUENCE</scope>
    <source>
        <strain evidence="2">NIES-1699</strain>
    </source>
</reference>
<name>A0AAD7XMU3_9STRA</name>
<proteinExistence type="predicted"/>
<protein>
    <recommendedName>
        <fullName evidence="4">Tetratricopeptide repeat protein</fullName>
    </recommendedName>
</protein>
<dbReference type="AlphaFoldDB" id="A0AAD7XMU3"/>
<dbReference type="SMART" id="SM00028">
    <property type="entry name" value="TPR"/>
    <property type="match status" value="4"/>
</dbReference>
<sequence>MKITIDNELVSLRDAIRFKPKDADAHFDVARYLSKRDRPREALIYYRRTVALRPEDAEAANNLGVTLFRTGDHEAAHKILESAARRFPDHGVIHLNLGLATDALARHKAACVIYRRAADLLSSSSSRSVAYHAMGFALERTGFAQEAIDAYREGLRCDADNVSCRDDLRFALAIQRRDERKKTKRGGGDDDDDEVRALDRVQQERDQPFIHPAALAARLQQRLAQLGEELRELPRECQNEPTRVVVGRDKPVVVSCWKPPGPGVDGFHDDRNLPVVGIDTKRRVCPQLAPTWRAKRRIRHPADLIHNGDYVPPRPAYLDPLGDVPRPEPIFARRLRPATSSAAAAAIMVMK</sequence>